<dbReference type="EMBL" id="VSRR010110535">
    <property type="protein sequence ID" value="MPC97568.1"/>
    <property type="molecule type" value="Genomic_DNA"/>
</dbReference>
<accession>A0A5B7JX48</accession>
<evidence type="ECO:0000313" key="2">
    <source>
        <dbReference type="Proteomes" id="UP000324222"/>
    </source>
</evidence>
<organism evidence="1 2">
    <name type="scientific">Portunus trituberculatus</name>
    <name type="common">Swimming crab</name>
    <name type="synonym">Neptunus trituberculatus</name>
    <dbReference type="NCBI Taxonomy" id="210409"/>
    <lineage>
        <taxon>Eukaryota</taxon>
        <taxon>Metazoa</taxon>
        <taxon>Ecdysozoa</taxon>
        <taxon>Arthropoda</taxon>
        <taxon>Crustacea</taxon>
        <taxon>Multicrustacea</taxon>
        <taxon>Malacostraca</taxon>
        <taxon>Eumalacostraca</taxon>
        <taxon>Eucarida</taxon>
        <taxon>Decapoda</taxon>
        <taxon>Pleocyemata</taxon>
        <taxon>Brachyura</taxon>
        <taxon>Eubrachyura</taxon>
        <taxon>Portunoidea</taxon>
        <taxon>Portunidae</taxon>
        <taxon>Portuninae</taxon>
        <taxon>Portunus</taxon>
    </lineage>
</organism>
<dbReference type="AlphaFoldDB" id="A0A5B7JX48"/>
<comment type="caution">
    <text evidence="1">The sequence shown here is derived from an EMBL/GenBank/DDBJ whole genome shotgun (WGS) entry which is preliminary data.</text>
</comment>
<gene>
    <name evidence="1" type="ORF">E2C01_092888</name>
</gene>
<evidence type="ECO:0000313" key="1">
    <source>
        <dbReference type="EMBL" id="MPC97568.1"/>
    </source>
</evidence>
<name>A0A5B7JX48_PORTR</name>
<sequence>MSACGRYLAEVEEKAPPISPNNCCGSGLDTWHHDHEQTTSLRSSPTLHKAPFKNRLLDFTHLIRLIILSIFRLP</sequence>
<proteinExistence type="predicted"/>
<reference evidence="1 2" key="1">
    <citation type="submission" date="2019-05" db="EMBL/GenBank/DDBJ databases">
        <title>Another draft genome of Portunus trituberculatus and its Hox gene families provides insights of decapod evolution.</title>
        <authorList>
            <person name="Jeong J.-H."/>
            <person name="Song I."/>
            <person name="Kim S."/>
            <person name="Choi T."/>
            <person name="Kim D."/>
            <person name="Ryu S."/>
            <person name="Kim W."/>
        </authorList>
    </citation>
    <scope>NUCLEOTIDE SEQUENCE [LARGE SCALE GENOMIC DNA]</scope>
    <source>
        <tissue evidence="1">Muscle</tissue>
    </source>
</reference>
<dbReference type="Proteomes" id="UP000324222">
    <property type="component" value="Unassembled WGS sequence"/>
</dbReference>
<protein>
    <submittedName>
        <fullName evidence="1">Uncharacterized protein</fullName>
    </submittedName>
</protein>
<keyword evidence="2" id="KW-1185">Reference proteome</keyword>